<comment type="caution">
    <text evidence="3">The sequence shown here is derived from an EMBL/GenBank/DDBJ whole genome shotgun (WGS) entry which is preliminary data.</text>
</comment>
<protein>
    <recommendedName>
        <fullName evidence="2">Fibronectin type-III domain-containing protein</fullName>
    </recommendedName>
</protein>
<dbReference type="InterPro" id="IPR011628">
    <property type="entry name" value="Cleaved_adhesin"/>
</dbReference>
<dbReference type="Pfam" id="PF07675">
    <property type="entry name" value="Cleaved_Adhesin"/>
    <property type="match status" value="1"/>
</dbReference>
<name>A0ABX1HI50_9BACT</name>
<dbReference type="Pfam" id="PF00041">
    <property type="entry name" value="fn3"/>
    <property type="match status" value="1"/>
</dbReference>
<evidence type="ECO:0000256" key="1">
    <source>
        <dbReference type="SAM" id="SignalP"/>
    </source>
</evidence>
<dbReference type="InterPro" id="IPR036116">
    <property type="entry name" value="FN3_sf"/>
</dbReference>
<dbReference type="EMBL" id="JAAVTK010000007">
    <property type="protein sequence ID" value="NKI89938.1"/>
    <property type="molecule type" value="Genomic_DNA"/>
</dbReference>
<gene>
    <name evidence="3" type="ORF">HBN54_002537</name>
</gene>
<dbReference type="RefSeq" id="WP_168673558.1">
    <property type="nucleotide sequence ID" value="NZ_JAAVTK010000007.1"/>
</dbReference>
<proteinExistence type="predicted"/>
<sequence>MNHHYNRSGPNARLRHAALAALFALGAVGTAHAQLPYSAGNTANAPGTYTDLGTTGTAIATANTDDANSAATPIGFTFTYNGTAFTDFVLNTNGFIKLGTTAPTGAQYTDGGQSNVNGPIDGADTNLLLAFNQDLTAGSAGGTEYRVSTTGTAPNRVCTIQWKNVSDKARAASASSAAVGTQYANFSFQAKLYETSNQIDFVYGTATAGAIGVDLAKFGIVGLKGTNTASAILGVKSSGTPWSGTTFITGPYTANGHNFRGTVLPDPGRTYRYTIQVANDAAAANVQGYGSLPVPVGNPFSLRGLVRNAGNTALGATAVTLTISGANTYTQTANVAALAVGASGVATFPGISLPNVGSNTVTISVPSDGNNTNNSFSQTMVTSATDFSFIAPGIPQTSSYGFTPNATGFTSAFCGKFTVSAARAVTTVRAVIGADANLVPNTANGQRSTTVFGVVINATTGALLGRSPDYVLTSADLGQLHSFTLSAPVTVPAGDFLVGLAQVTVANGFQVFPMAYQAEDPARPGLFFSSGVSTTGTPTDATANNARYMLEAVTAAPSTNDVAVNEIQGYGSVAVPVGNPFGLRAAVSNGGAAALTNVVVTLNITGANTFTQTQTLTSVAVGASAQVSFINITLPNVGANTVTVTVPNDDNNTNNLATQTMATSATRFSFITPGVAQTSSFGFASTAAARTLAFCGKFTVNAARDVTAVRAVIGNDPNLVSTPSTVYGVVVNATTGAVIARSADYLITTADLGQLHTFSLTGNVPAGDFLVGLAQVLPAGTTSTQVFPMAYQAETPARPGTFFTANITAPAAPVDAAANNSRFMLEAELATPNTCPTPTALAITGSTATSASFSFTAAAGATGYQIVYGAQGFTPGGAGSTTSATFTGTTYTLTGLSASTTYDFYIQTICSATSQSGFGGPVRVTTACTPPTIAAFPYAQNFDVVAANQALPCGITVTDVNNDGFTWRATSTVVDPAATNVARSAPNAMVYSYNNQGPTPTVAANDWFFTPALSLVTTQRYRVSFYYRVATGGYTEGLEVKYGTAATPTGQTNLLYTNTAMTSAAYLLASNATTPAVLDITPATSANYYVGFHAISLANQGFLAVDDLSITAGPLATSEALKRAVSVFPNPSNTGVFNLEIHGANAKQAMSVEVTNMLGQRVYTGSAKDNFSNSVNLSSLASGIYSIKVRNGEEYTQQQISIVK</sequence>
<organism evidence="3 4">
    <name type="scientific">Hymenobacter artigasi</name>
    <dbReference type="NCBI Taxonomy" id="2719616"/>
    <lineage>
        <taxon>Bacteria</taxon>
        <taxon>Pseudomonadati</taxon>
        <taxon>Bacteroidota</taxon>
        <taxon>Cytophagia</taxon>
        <taxon>Cytophagales</taxon>
        <taxon>Hymenobacteraceae</taxon>
        <taxon>Hymenobacter</taxon>
    </lineage>
</organism>
<dbReference type="InterPro" id="IPR013783">
    <property type="entry name" value="Ig-like_fold"/>
</dbReference>
<dbReference type="InterPro" id="IPR003961">
    <property type="entry name" value="FN3_dom"/>
</dbReference>
<dbReference type="SUPFAM" id="SSF49265">
    <property type="entry name" value="Fibronectin type III"/>
    <property type="match status" value="1"/>
</dbReference>
<feature type="chain" id="PRO_5046128775" description="Fibronectin type-III domain-containing protein" evidence="1">
    <location>
        <begin position="34"/>
        <end position="1204"/>
    </location>
</feature>
<accession>A0ABX1HI50</accession>
<keyword evidence="1" id="KW-0732">Signal</keyword>
<feature type="signal peptide" evidence="1">
    <location>
        <begin position="1"/>
        <end position="33"/>
    </location>
</feature>
<dbReference type="InterPro" id="IPR026444">
    <property type="entry name" value="Secre_tail"/>
</dbReference>
<dbReference type="Gene3D" id="2.60.120.200">
    <property type="match status" value="1"/>
</dbReference>
<evidence type="ECO:0000259" key="2">
    <source>
        <dbReference type="PROSITE" id="PS50853"/>
    </source>
</evidence>
<evidence type="ECO:0000313" key="3">
    <source>
        <dbReference type="EMBL" id="NKI89938.1"/>
    </source>
</evidence>
<feature type="domain" description="Fibronectin type-III" evidence="2">
    <location>
        <begin position="837"/>
        <end position="932"/>
    </location>
</feature>
<dbReference type="NCBIfam" id="TIGR04183">
    <property type="entry name" value="Por_Secre_tail"/>
    <property type="match status" value="1"/>
</dbReference>
<evidence type="ECO:0000313" key="4">
    <source>
        <dbReference type="Proteomes" id="UP000717634"/>
    </source>
</evidence>
<dbReference type="PROSITE" id="PS50853">
    <property type="entry name" value="FN3"/>
    <property type="match status" value="1"/>
</dbReference>
<dbReference type="SMART" id="SM00060">
    <property type="entry name" value="FN3"/>
    <property type="match status" value="1"/>
</dbReference>
<dbReference type="Gene3D" id="2.60.40.10">
    <property type="entry name" value="Immunoglobulins"/>
    <property type="match status" value="3"/>
</dbReference>
<reference evidence="3 4" key="1">
    <citation type="submission" date="2020-03" db="EMBL/GenBank/DDBJ databases">
        <title>Genomic Encyclopedia of Type Strains, Phase IV (KMG-V): Genome sequencing to study the core and pangenomes of soil and plant-associated prokaryotes.</title>
        <authorList>
            <person name="Whitman W."/>
        </authorList>
    </citation>
    <scope>NUCLEOTIDE SEQUENCE [LARGE SCALE GENOMIC DNA]</scope>
    <source>
        <strain evidence="3 4">1B</strain>
    </source>
</reference>
<keyword evidence="4" id="KW-1185">Reference proteome</keyword>
<dbReference type="Proteomes" id="UP000717634">
    <property type="component" value="Unassembled WGS sequence"/>
</dbReference>
<dbReference type="Pfam" id="PF18962">
    <property type="entry name" value="Por_Secre_tail"/>
    <property type="match status" value="1"/>
</dbReference>